<protein>
    <submittedName>
        <fullName evidence="1">Uncharacterized protein</fullName>
    </submittedName>
</protein>
<evidence type="ECO:0000313" key="2">
    <source>
        <dbReference type="Proteomes" id="UP000005204"/>
    </source>
</evidence>
<evidence type="ECO:0000313" key="1">
    <source>
        <dbReference type="EnsemblMetazoa" id="XP_012545512.1"/>
    </source>
</evidence>
<dbReference type="Proteomes" id="UP000005204">
    <property type="component" value="Unassembled WGS sequence"/>
</dbReference>
<dbReference type="OrthoDB" id="3066195at2759"/>
<reference evidence="2" key="1">
    <citation type="journal article" date="2008" name="Insect Biochem. Mol. Biol.">
        <title>The genome of a lepidopteran model insect, the silkworm Bombyx mori.</title>
        <authorList>
            <consortium name="International Silkworm Genome Consortium"/>
        </authorList>
    </citation>
    <scope>NUCLEOTIDE SEQUENCE [LARGE SCALE GENOMIC DNA]</scope>
    <source>
        <strain evidence="2">p50T</strain>
    </source>
</reference>
<accession>A0A8R2G9P3</accession>
<dbReference type="AlphaFoldDB" id="A0A8R2G9P3"/>
<sequence length="127" mass="14794">MGLPSRNDCDEIVITKKQEKYAETSQDRALPAKNNQNILIDEKINESETPKNNNFLLKRKISTPLTIKNPEVFNKTMNNYSALANKKIKLMDAQMDNFNKKQQQETKEHELRCTLLQLEIDIKKSTR</sequence>
<name>A0A8R2G9P3_BOMMO</name>
<dbReference type="EnsemblMetazoa" id="XM_012690058.3">
    <property type="protein sequence ID" value="XP_012545512.1"/>
    <property type="gene ID" value="LOC105841577"/>
</dbReference>
<proteinExistence type="predicted"/>
<organism evidence="1 2">
    <name type="scientific">Bombyx mori</name>
    <name type="common">Silk moth</name>
    <dbReference type="NCBI Taxonomy" id="7091"/>
    <lineage>
        <taxon>Eukaryota</taxon>
        <taxon>Metazoa</taxon>
        <taxon>Ecdysozoa</taxon>
        <taxon>Arthropoda</taxon>
        <taxon>Hexapoda</taxon>
        <taxon>Insecta</taxon>
        <taxon>Pterygota</taxon>
        <taxon>Neoptera</taxon>
        <taxon>Endopterygota</taxon>
        <taxon>Lepidoptera</taxon>
        <taxon>Glossata</taxon>
        <taxon>Ditrysia</taxon>
        <taxon>Bombycoidea</taxon>
        <taxon>Bombycidae</taxon>
        <taxon>Bombycinae</taxon>
        <taxon>Bombyx</taxon>
    </lineage>
</organism>
<reference evidence="1" key="2">
    <citation type="submission" date="2022-06" db="UniProtKB">
        <authorList>
            <consortium name="EnsemblMetazoa"/>
        </authorList>
    </citation>
    <scope>IDENTIFICATION</scope>
    <source>
        <strain evidence="1">p50T (Dazao)</strain>
    </source>
</reference>
<keyword evidence="2" id="KW-1185">Reference proteome</keyword>